<dbReference type="KEGG" id="tum:CBW65_11465"/>
<dbReference type="Proteomes" id="UP000195437">
    <property type="component" value="Chromosome"/>
</dbReference>
<protein>
    <submittedName>
        <fullName evidence="3">Transcriptional regulator</fullName>
    </submittedName>
</protein>
<dbReference type="AlphaFoldDB" id="A0A1Y0IMT0"/>
<proteinExistence type="predicted"/>
<dbReference type="SUPFAM" id="SSF47413">
    <property type="entry name" value="lambda repressor-like DNA-binding domains"/>
    <property type="match status" value="1"/>
</dbReference>
<organism evidence="3 4">
    <name type="scientific">Tumebacillus avium</name>
    <dbReference type="NCBI Taxonomy" id="1903704"/>
    <lineage>
        <taxon>Bacteria</taxon>
        <taxon>Bacillati</taxon>
        <taxon>Bacillota</taxon>
        <taxon>Bacilli</taxon>
        <taxon>Bacillales</taxon>
        <taxon>Alicyclobacillaceae</taxon>
        <taxon>Tumebacillus</taxon>
    </lineage>
</organism>
<dbReference type="PROSITE" id="PS50943">
    <property type="entry name" value="HTH_CROC1"/>
    <property type="match status" value="1"/>
</dbReference>
<evidence type="ECO:0000256" key="1">
    <source>
        <dbReference type="ARBA" id="ARBA00023125"/>
    </source>
</evidence>
<evidence type="ECO:0000313" key="3">
    <source>
        <dbReference type="EMBL" id="ARU61560.1"/>
    </source>
</evidence>
<feature type="domain" description="HTH cro/C1-type" evidence="2">
    <location>
        <begin position="14"/>
        <end position="58"/>
    </location>
</feature>
<gene>
    <name evidence="3" type="ORF">CBW65_11465</name>
</gene>
<dbReference type="Pfam" id="PF01381">
    <property type="entry name" value="HTH_3"/>
    <property type="match status" value="1"/>
</dbReference>
<dbReference type="CDD" id="cd00093">
    <property type="entry name" value="HTH_XRE"/>
    <property type="match status" value="1"/>
</dbReference>
<dbReference type="SMART" id="SM00530">
    <property type="entry name" value="HTH_XRE"/>
    <property type="match status" value="1"/>
</dbReference>
<evidence type="ECO:0000259" key="2">
    <source>
        <dbReference type="PROSITE" id="PS50943"/>
    </source>
</evidence>
<dbReference type="GO" id="GO:0003677">
    <property type="term" value="F:DNA binding"/>
    <property type="evidence" value="ECO:0007669"/>
    <property type="project" value="UniProtKB-KW"/>
</dbReference>
<dbReference type="Gene3D" id="1.10.260.40">
    <property type="entry name" value="lambda repressor-like DNA-binding domains"/>
    <property type="match status" value="1"/>
</dbReference>
<dbReference type="InterPro" id="IPR010982">
    <property type="entry name" value="Lambda_DNA-bd_dom_sf"/>
</dbReference>
<dbReference type="OrthoDB" id="1859224at2"/>
<evidence type="ECO:0000313" key="4">
    <source>
        <dbReference type="Proteomes" id="UP000195437"/>
    </source>
</evidence>
<reference evidence="4" key="1">
    <citation type="submission" date="2017-05" db="EMBL/GenBank/DDBJ databases">
        <authorList>
            <person name="Sung H."/>
        </authorList>
    </citation>
    <scope>NUCLEOTIDE SEQUENCE [LARGE SCALE GENOMIC DNA]</scope>
    <source>
        <strain evidence="4">AR23208</strain>
    </source>
</reference>
<sequence length="70" mass="8196">MRNEKMTALRGERTQKEMAKEIGIPVSTYAMIESGHRFPRRDLQIKLARYFNLTVDELFFSQEAAQDDES</sequence>
<dbReference type="EMBL" id="CP021434">
    <property type="protein sequence ID" value="ARU61560.1"/>
    <property type="molecule type" value="Genomic_DNA"/>
</dbReference>
<dbReference type="PANTHER" id="PTHR46558">
    <property type="entry name" value="TRACRIPTIONAL REGULATORY PROTEIN-RELATED-RELATED"/>
    <property type="match status" value="1"/>
</dbReference>
<accession>A0A1Y0IMT0</accession>
<keyword evidence="1" id="KW-0238">DNA-binding</keyword>
<dbReference type="InterPro" id="IPR001387">
    <property type="entry name" value="Cro/C1-type_HTH"/>
</dbReference>
<dbReference type="PANTHER" id="PTHR46558:SF11">
    <property type="entry name" value="HTH-TYPE TRANSCRIPTIONAL REGULATOR XRE"/>
    <property type="match status" value="1"/>
</dbReference>
<dbReference type="RefSeq" id="WP_087456939.1">
    <property type="nucleotide sequence ID" value="NZ_CP021434.1"/>
</dbReference>
<name>A0A1Y0IMT0_9BACL</name>
<keyword evidence="4" id="KW-1185">Reference proteome</keyword>